<evidence type="ECO:0000256" key="3">
    <source>
        <dbReference type="ARBA" id="ARBA00023180"/>
    </source>
</evidence>
<reference evidence="7" key="2">
    <citation type="submission" date="2025-09" db="UniProtKB">
        <authorList>
            <consortium name="Ensembl"/>
        </authorList>
    </citation>
    <scope>IDENTIFICATION</scope>
</reference>
<protein>
    <recommendedName>
        <fullName evidence="6">Ig-like domain-containing protein</fullName>
    </recommendedName>
</protein>
<keyword evidence="2" id="KW-1015">Disulfide bond</keyword>
<name>A0A674IZ26_9SAUR</name>
<dbReference type="PANTHER" id="PTHR11738:SF186">
    <property type="entry name" value="OSTEOCLAST-ASSOCIATED IMMUNOGLOBULIN-LIKE RECEPTOR"/>
    <property type="match status" value="1"/>
</dbReference>
<keyword evidence="4" id="KW-0393">Immunoglobulin domain</keyword>
<dbReference type="GeneTree" id="ENSGT01150000286974"/>
<reference evidence="7" key="1">
    <citation type="submission" date="2025-08" db="UniProtKB">
        <authorList>
            <consortium name="Ensembl"/>
        </authorList>
    </citation>
    <scope>IDENTIFICATION</scope>
</reference>
<feature type="domain" description="Ig-like" evidence="6">
    <location>
        <begin position="33"/>
        <end position="115"/>
    </location>
</feature>
<accession>A0A674IZ26</accession>
<feature type="region of interest" description="Disordered" evidence="5">
    <location>
        <begin position="190"/>
        <end position="222"/>
    </location>
</feature>
<proteinExistence type="predicted"/>
<dbReference type="InParanoid" id="A0A674IZ26"/>
<sequence length="222" mass="24053">MDGLNWGGGRWGAVSSLFNSCLLLKAGHEYPKPPIWVSPSRVVALGRSVTIRCEGLYPGMEFFLRKAGHPKLQNQSVTDGTVAKFPIPSVSQGDGGNYTCDYQPMTDKNRSSYLSDPVEIIVGEPSYPKPSISLLSPSWGVSLGGAVTVRCWGQRRGVRFVLNKEGRHFPPVDSDGFGAVFPIRNVRWDRRDARPGSGDGVTGGSPARGEQQPLRLGAGRQL</sequence>
<dbReference type="InterPro" id="IPR007110">
    <property type="entry name" value="Ig-like_dom"/>
</dbReference>
<keyword evidence="8" id="KW-1185">Reference proteome</keyword>
<dbReference type="FunFam" id="2.60.40.10:FF:000033">
    <property type="entry name" value="Killer cell immunoglobulin-like receptor"/>
    <property type="match status" value="1"/>
</dbReference>
<dbReference type="Gene3D" id="2.60.40.10">
    <property type="entry name" value="Immunoglobulins"/>
    <property type="match status" value="2"/>
</dbReference>
<evidence type="ECO:0000313" key="7">
    <source>
        <dbReference type="Ensembl" id="ENSTMTP00000014205.1"/>
    </source>
</evidence>
<dbReference type="InterPro" id="IPR036179">
    <property type="entry name" value="Ig-like_dom_sf"/>
</dbReference>
<dbReference type="InterPro" id="IPR050412">
    <property type="entry name" value="Ig-like_Receptors_ImmuneReg"/>
</dbReference>
<dbReference type="InterPro" id="IPR013783">
    <property type="entry name" value="Ig-like_fold"/>
</dbReference>
<keyword evidence="1" id="KW-0677">Repeat</keyword>
<dbReference type="PROSITE" id="PS50835">
    <property type="entry name" value="IG_LIKE"/>
    <property type="match status" value="1"/>
</dbReference>
<evidence type="ECO:0000313" key="8">
    <source>
        <dbReference type="Proteomes" id="UP000472274"/>
    </source>
</evidence>
<evidence type="ECO:0000256" key="4">
    <source>
        <dbReference type="ARBA" id="ARBA00023319"/>
    </source>
</evidence>
<keyword evidence="3" id="KW-0325">Glycoprotein</keyword>
<evidence type="ECO:0000256" key="1">
    <source>
        <dbReference type="ARBA" id="ARBA00022737"/>
    </source>
</evidence>
<organism evidence="7 8">
    <name type="scientific">Terrapene triunguis</name>
    <name type="common">Three-toed box turtle</name>
    <dbReference type="NCBI Taxonomy" id="2587831"/>
    <lineage>
        <taxon>Eukaryota</taxon>
        <taxon>Metazoa</taxon>
        <taxon>Chordata</taxon>
        <taxon>Craniata</taxon>
        <taxon>Vertebrata</taxon>
        <taxon>Euteleostomi</taxon>
        <taxon>Archelosauria</taxon>
        <taxon>Testudinata</taxon>
        <taxon>Testudines</taxon>
        <taxon>Cryptodira</taxon>
        <taxon>Durocryptodira</taxon>
        <taxon>Testudinoidea</taxon>
        <taxon>Emydidae</taxon>
        <taxon>Terrapene</taxon>
    </lineage>
</organism>
<dbReference type="SUPFAM" id="SSF48726">
    <property type="entry name" value="Immunoglobulin"/>
    <property type="match status" value="2"/>
</dbReference>
<dbReference type="Proteomes" id="UP000472274">
    <property type="component" value="Unplaced"/>
</dbReference>
<dbReference type="PANTHER" id="PTHR11738">
    <property type="entry name" value="MHC CLASS I NK CELL RECEPTOR"/>
    <property type="match status" value="1"/>
</dbReference>
<dbReference type="SMART" id="SM00409">
    <property type="entry name" value="IG"/>
    <property type="match status" value="1"/>
</dbReference>
<evidence type="ECO:0000259" key="6">
    <source>
        <dbReference type="PROSITE" id="PS50835"/>
    </source>
</evidence>
<dbReference type="Ensembl" id="ENSTMTT00000014693.1">
    <property type="protein sequence ID" value="ENSTMTP00000014205.1"/>
    <property type="gene ID" value="ENSTMTG00000010331.1"/>
</dbReference>
<evidence type="ECO:0000256" key="2">
    <source>
        <dbReference type="ARBA" id="ARBA00023157"/>
    </source>
</evidence>
<evidence type="ECO:0000256" key="5">
    <source>
        <dbReference type="SAM" id="MobiDB-lite"/>
    </source>
</evidence>
<dbReference type="Pfam" id="PF13895">
    <property type="entry name" value="Ig_2"/>
    <property type="match status" value="1"/>
</dbReference>
<dbReference type="InterPro" id="IPR003599">
    <property type="entry name" value="Ig_sub"/>
</dbReference>
<dbReference type="AlphaFoldDB" id="A0A674IZ26"/>
<dbReference type="GO" id="GO:0002764">
    <property type="term" value="P:immune response-regulating signaling pathway"/>
    <property type="evidence" value="ECO:0007669"/>
    <property type="project" value="TreeGrafter"/>
</dbReference>